<keyword evidence="1" id="KW-0472">Membrane</keyword>
<accession>A0AAC9L736</accession>
<evidence type="ECO:0008006" key="4">
    <source>
        <dbReference type="Google" id="ProtNLM"/>
    </source>
</evidence>
<reference evidence="3" key="1">
    <citation type="submission" date="2016-06" db="EMBL/GenBank/DDBJ databases">
        <title>Complete genome sequence of Actinoalloteichus fjordicus DSM 46855 (=ADI127-17), type strain of the new species Actinoalloteichus fjordicus.</title>
        <authorList>
            <person name="Ruckert C."/>
            <person name="Nouioui I."/>
            <person name="Willmese J."/>
            <person name="van Wezel G."/>
            <person name="Klenk H.-P."/>
            <person name="Kalinowski J."/>
            <person name="Zotchev S.B."/>
        </authorList>
    </citation>
    <scope>NUCLEOTIDE SEQUENCE [LARGE SCALE GENOMIC DNA]</scope>
    <source>
        <strain evidence="3">ADI127-7</strain>
    </source>
</reference>
<keyword evidence="1" id="KW-1133">Transmembrane helix</keyword>
<proteinExistence type="predicted"/>
<evidence type="ECO:0000256" key="1">
    <source>
        <dbReference type="SAM" id="Phobius"/>
    </source>
</evidence>
<keyword evidence="3" id="KW-1185">Reference proteome</keyword>
<protein>
    <recommendedName>
        <fullName evidence="4">DUF3592 domain-containing protein</fullName>
    </recommendedName>
</protein>
<name>A0AAC9L736_9PSEU</name>
<dbReference type="RefSeq" id="WP_157433955.1">
    <property type="nucleotide sequence ID" value="NZ_CP016076.1"/>
</dbReference>
<evidence type="ECO:0000313" key="3">
    <source>
        <dbReference type="Proteomes" id="UP000185511"/>
    </source>
</evidence>
<evidence type="ECO:0000313" key="2">
    <source>
        <dbReference type="EMBL" id="APU12588.1"/>
    </source>
</evidence>
<dbReference type="AlphaFoldDB" id="A0AAC9L736"/>
<sequence>MLLGLGVLVTLMSVLLVSGARVSDARIEADLGETTAEVLSVSLPRTLIRYNTPEGAVHSPQTGVLYPAGLTERDLVRVEYDREEPDLVRVAGRDFGLTLLPVSIVLLSTWAVLLTAVWLVCRSRPAAEPAASRGTADRTDPPAD</sequence>
<organism evidence="2 3">
    <name type="scientific">Actinoalloteichus fjordicus</name>
    <dbReference type="NCBI Taxonomy" id="1612552"/>
    <lineage>
        <taxon>Bacteria</taxon>
        <taxon>Bacillati</taxon>
        <taxon>Actinomycetota</taxon>
        <taxon>Actinomycetes</taxon>
        <taxon>Pseudonocardiales</taxon>
        <taxon>Pseudonocardiaceae</taxon>
        <taxon>Actinoalloteichus</taxon>
    </lineage>
</organism>
<dbReference type="Proteomes" id="UP000185511">
    <property type="component" value="Chromosome"/>
</dbReference>
<dbReference type="KEGG" id="acad:UA74_02505"/>
<feature type="transmembrane region" description="Helical" evidence="1">
    <location>
        <begin position="95"/>
        <end position="120"/>
    </location>
</feature>
<keyword evidence="1" id="KW-0812">Transmembrane</keyword>
<dbReference type="EMBL" id="CP016076">
    <property type="protein sequence ID" value="APU12588.1"/>
    <property type="molecule type" value="Genomic_DNA"/>
</dbReference>
<gene>
    <name evidence="2" type="ORF">UA74_02505</name>
</gene>